<dbReference type="Gene3D" id="1.50.10.100">
    <property type="entry name" value="Chondroitin AC/alginate lyase"/>
    <property type="match status" value="1"/>
</dbReference>
<protein>
    <submittedName>
        <fullName evidence="5">Poly(Beta-D-mannuronate) lyase</fullName>
    </submittedName>
</protein>
<reference evidence="5 6" key="1">
    <citation type="submission" date="2016-10" db="EMBL/GenBank/DDBJ databases">
        <authorList>
            <person name="de Groot N.N."/>
        </authorList>
    </citation>
    <scope>NUCLEOTIDE SEQUENCE [LARGE SCALE GENOMIC DNA]</scope>
    <source>
        <strain evidence="5 6">DSM 22012</strain>
    </source>
</reference>
<organism evidence="5 6">
    <name type="scientific">Marinobacterium lutimaris</name>
    <dbReference type="NCBI Taxonomy" id="568106"/>
    <lineage>
        <taxon>Bacteria</taxon>
        <taxon>Pseudomonadati</taxon>
        <taxon>Pseudomonadota</taxon>
        <taxon>Gammaproteobacteria</taxon>
        <taxon>Oceanospirillales</taxon>
        <taxon>Oceanospirillaceae</taxon>
        <taxon>Marinobacterium</taxon>
    </lineage>
</organism>
<evidence type="ECO:0000313" key="5">
    <source>
        <dbReference type="EMBL" id="SEG77109.1"/>
    </source>
</evidence>
<feature type="domain" description="Alginate lyase" evidence="4">
    <location>
        <begin position="62"/>
        <end position="308"/>
    </location>
</feature>
<keyword evidence="2 5" id="KW-0456">Lyase</keyword>
<feature type="chain" id="PRO_5009295262" evidence="3">
    <location>
        <begin position="25"/>
        <end position="368"/>
    </location>
</feature>
<keyword evidence="6" id="KW-1185">Reference proteome</keyword>
<evidence type="ECO:0000259" key="4">
    <source>
        <dbReference type="Pfam" id="PF05426"/>
    </source>
</evidence>
<evidence type="ECO:0000256" key="1">
    <source>
        <dbReference type="ARBA" id="ARBA00022729"/>
    </source>
</evidence>
<name>A0A1H6CVJ7_9GAMM</name>
<feature type="signal peptide" evidence="3">
    <location>
        <begin position="1"/>
        <end position="24"/>
    </location>
</feature>
<sequence length="368" mass="41187">MSKRICAVALPMLGWLIAGVPVQAAESIWPERETAQSVLVAEYQDLSCPRSPPEPYTGHLQLDSKYDQSDASKSKVVGLPEETAEIKEWITEYFKGVAKIVGYFEKADSAQEANVSLACLDLWLDSWAEGGALLSRDSSSNGKAARKWALAAISSTLMKVDAISDGKYRRSASLDRWLRDLAEAVIDDYTPRQTLEYRWFNNHDYWAAWAVSSTGQLLNRDAYLEWADVTLHLALEQMVPTKDGKYRHLPMETARGNRAVDYTHYALVPLVLLVEAAEVNDLAFSADDQNRMAGLAGFAIQGVLDPSSLDELTVKQKKVGSHKMVWLLPFLQQQPRHVLARELYREQGEEVGSYSQIGGNIRVFYPDL</sequence>
<accession>A0A1H6CVJ7</accession>
<dbReference type="GO" id="GO:0016829">
    <property type="term" value="F:lyase activity"/>
    <property type="evidence" value="ECO:0007669"/>
    <property type="project" value="UniProtKB-KW"/>
</dbReference>
<keyword evidence="1 3" id="KW-0732">Signal</keyword>
<dbReference type="Proteomes" id="UP000236745">
    <property type="component" value="Unassembled WGS sequence"/>
</dbReference>
<evidence type="ECO:0000256" key="3">
    <source>
        <dbReference type="SAM" id="SignalP"/>
    </source>
</evidence>
<dbReference type="GO" id="GO:0042597">
    <property type="term" value="C:periplasmic space"/>
    <property type="evidence" value="ECO:0007669"/>
    <property type="project" value="InterPro"/>
</dbReference>
<dbReference type="RefSeq" id="WP_104004604.1">
    <property type="nucleotide sequence ID" value="NZ_FNVQ01000004.1"/>
</dbReference>
<proteinExistence type="predicted"/>
<dbReference type="OrthoDB" id="7210452at2"/>
<dbReference type="InterPro" id="IPR008929">
    <property type="entry name" value="Chondroitin_lyas"/>
</dbReference>
<dbReference type="Pfam" id="PF05426">
    <property type="entry name" value="Alginate_lyase"/>
    <property type="match status" value="1"/>
</dbReference>
<dbReference type="AlphaFoldDB" id="A0A1H6CVJ7"/>
<gene>
    <name evidence="5" type="ORF">SAMN05444390_104217</name>
</gene>
<dbReference type="SUPFAM" id="SSF48230">
    <property type="entry name" value="Chondroitin AC/alginate lyase"/>
    <property type="match status" value="1"/>
</dbReference>
<dbReference type="EMBL" id="FNVQ01000004">
    <property type="protein sequence ID" value="SEG77109.1"/>
    <property type="molecule type" value="Genomic_DNA"/>
</dbReference>
<evidence type="ECO:0000313" key="6">
    <source>
        <dbReference type="Proteomes" id="UP000236745"/>
    </source>
</evidence>
<evidence type="ECO:0000256" key="2">
    <source>
        <dbReference type="ARBA" id="ARBA00023239"/>
    </source>
</evidence>
<dbReference type="InterPro" id="IPR008397">
    <property type="entry name" value="Alginate_lyase_dom"/>
</dbReference>